<dbReference type="SMART" id="SM00558">
    <property type="entry name" value="JmjC"/>
    <property type="match status" value="1"/>
</dbReference>
<dbReference type="PROSITE" id="PS51184">
    <property type="entry name" value="JMJC"/>
    <property type="match status" value="1"/>
</dbReference>
<dbReference type="Pfam" id="PF13621">
    <property type="entry name" value="Cupin_8"/>
    <property type="match status" value="1"/>
</dbReference>
<feature type="compositionally biased region" description="Basic and acidic residues" evidence="1">
    <location>
        <begin position="57"/>
        <end position="67"/>
    </location>
</feature>
<sequence length="434" mass="50215">MKSWIKVYLLLEMVMSIVEAKIGFVKDQSMDAQFPGPVYRQTPSLPEGHLRPLGWQRRPDGPVHEESEMPSTKEFYESYVSANKPAVFRNAVSDAPVFTQWQDDKYLTEKYANVNVSVHAQTVRKREKIETTQQVMKLKKFLYDYMYEEWYLSTVIPREMMQELPLPKCVRCGTIAERLISAQLWMSSGGTSSRIHSHEEHLVHCVLFGRRDFILIEGWHKKHLEFEDDYPGSMGGHSDINTEIINTFKLKTIGRVPWTWATLYPGDCIFVPAGYIHQVRSHGRSISLTIEFSTLKAFDDTGCTLIEEDFVPLSDADFLLSYENGKLRLSQTQWDAASVKELLLILMGSSDVLTVDKFAHFYNQVFGQMDDIPDARRMFDMLTSGEEESQLTLRDIQNLPATTLDKVVFFLNDIYKDVENYWESETVNHLHEEF</sequence>
<dbReference type="RefSeq" id="XP_055896126.1">
    <property type="nucleotide sequence ID" value="XM_056040151.1"/>
</dbReference>
<accession>A0A9W3B9M1</accession>
<keyword evidence="4" id="KW-1185">Reference proteome</keyword>
<dbReference type="OMA" id="TASVIHY"/>
<dbReference type="PANTHER" id="PTHR12461:SF53">
    <property type="entry name" value="JMJC DOMAIN-CONTAINING PROTEIN"/>
    <property type="match status" value="1"/>
</dbReference>
<evidence type="ECO:0000259" key="3">
    <source>
        <dbReference type="PROSITE" id="PS51184"/>
    </source>
</evidence>
<dbReference type="CDD" id="cd02208">
    <property type="entry name" value="cupin_RmlC-like"/>
    <property type="match status" value="1"/>
</dbReference>
<feature type="chain" id="PRO_5044703004" evidence="2">
    <location>
        <begin position="21"/>
        <end position="434"/>
    </location>
</feature>
<evidence type="ECO:0000313" key="4">
    <source>
        <dbReference type="Proteomes" id="UP001165740"/>
    </source>
</evidence>
<feature type="region of interest" description="Disordered" evidence="1">
    <location>
        <begin position="45"/>
        <end position="70"/>
    </location>
</feature>
<dbReference type="Proteomes" id="UP001165740">
    <property type="component" value="Chromosome 9"/>
</dbReference>
<dbReference type="Gene3D" id="2.60.120.650">
    <property type="entry name" value="Cupin"/>
    <property type="match status" value="1"/>
</dbReference>
<evidence type="ECO:0000256" key="2">
    <source>
        <dbReference type="SAM" id="SignalP"/>
    </source>
</evidence>
<keyword evidence="2" id="KW-0732">Signal</keyword>
<protein>
    <submittedName>
        <fullName evidence="5 6">Uncharacterized protein LOC106075099</fullName>
    </submittedName>
</protein>
<organism evidence="4 5">
    <name type="scientific">Biomphalaria glabrata</name>
    <name type="common">Bloodfluke planorb</name>
    <name type="synonym">Freshwater snail</name>
    <dbReference type="NCBI Taxonomy" id="6526"/>
    <lineage>
        <taxon>Eukaryota</taxon>
        <taxon>Metazoa</taxon>
        <taxon>Spiralia</taxon>
        <taxon>Lophotrochozoa</taxon>
        <taxon>Mollusca</taxon>
        <taxon>Gastropoda</taxon>
        <taxon>Heterobranchia</taxon>
        <taxon>Euthyneura</taxon>
        <taxon>Panpulmonata</taxon>
        <taxon>Hygrophila</taxon>
        <taxon>Lymnaeoidea</taxon>
        <taxon>Planorbidae</taxon>
        <taxon>Biomphalaria</taxon>
    </lineage>
</organism>
<feature type="domain" description="JmjC" evidence="3">
    <location>
        <begin position="145"/>
        <end position="309"/>
    </location>
</feature>
<dbReference type="InterPro" id="IPR041667">
    <property type="entry name" value="Cupin_8"/>
</dbReference>
<name>A0A9W3B9M1_BIOGL</name>
<dbReference type="SUPFAM" id="SSF51197">
    <property type="entry name" value="Clavaminate synthase-like"/>
    <property type="match status" value="1"/>
</dbReference>
<dbReference type="PANTHER" id="PTHR12461">
    <property type="entry name" value="HYPOXIA-INDUCIBLE FACTOR 1 ALPHA INHIBITOR-RELATED"/>
    <property type="match status" value="1"/>
</dbReference>
<feature type="signal peptide" evidence="2">
    <location>
        <begin position="1"/>
        <end position="20"/>
    </location>
</feature>
<dbReference type="RefSeq" id="XP_055896125.1">
    <property type="nucleotide sequence ID" value="XM_056040150.1"/>
</dbReference>
<dbReference type="OrthoDB" id="415358at2759"/>
<dbReference type="GeneID" id="106075099"/>
<proteinExistence type="predicted"/>
<evidence type="ECO:0000313" key="6">
    <source>
        <dbReference type="RefSeq" id="XP_055896126.1"/>
    </source>
</evidence>
<gene>
    <name evidence="5 6" type="primary">LOC106075099</name>
</gene>
<dbReference type="AlphaFoldDB" id="A0A9W3B9M1"/>
<evidence type="ECO:0000256" key="1">
    <source>
        <dbReference type="SAM" id="MobiDB-lite"/>
    </source>
</evidence>
<evidence type="ECO:0000313" key="5">
    <source>
        <dbReference type="RefSeq" id="XP_055896125.1"/>
    </source>
</evidence>
<reference evidence="5 6" key="1">
    <citation type="submission" date="2025-04" db="UniProtKB">
        <authorList>
            <consortium name="RefSeq"/>
        </authorList>
    </citation>
    <scope>IDENTIFICATION</scope>
</reference>
<dbReference type="InterPro" id="IPR003347">
    <property type="entry name" value="JmjC_dom"/>
</dbReference>